<dbReference type="CDD" id="cd07557">
    <property type="entry name" value="trimeric_dUTPase"/>
    <property type="match status" value="1"/>
</dbReference>
<dbReference type="PANTHER" id="PTHR11241:SF0">
    <property type="entry name" value="DEOXYURIDINE 5'-TRIPHOSPHATE NUCLEOTIDOHYDROLASE"/>
    <property type="match status" value="1"/>
</dbReference>
<dbReference type="InterPro" id="IPR008181">
    <property type="entry name" value="dUTPase"/>
</dbReference>
<dbReference type="SUPFAM" id="SSF51283">
    <property type="entry name" value="dUTPase-like"/>
    <property type="match status" value="1"/>
</dbReference>
<name>A0A2K9VS83_9ABAC</name>
<evidence type="ECO:0000259" key="5">
    <source>
        <dbReference type="Pfam" id="PF00692"/>
    </source>
</evidence>
<organism evidence="6 7">
    <name type="scientific">Mythimna unipuncta nucleopolyhedrovirus</name>
    <dbReference type="NCBI Taxonomy" id="447897"/>
    <lineage>
        <taxon>Viruses</taxon>
        <taxon>Viruses incertae sedis</taxon>
        <taxon>Naldaviricetes</taxon>
        <taxon>Lefavirales</taxon>
        <taxon>Baculoviridae</taxon>
        <taxon>Alphabaculovirus</taxon>
    </lineage>
</organism>
<dbReference type="InterPro" id="IPR036157">
    <property type="entry name" value="dUTPase-like_sf"/>
</dbReference>
<dbReference type="Pfam" id="PF00692">
    <property type="entry name" value="dUTPase"/>
    <property type="match status" value="1"/>
</dbReference>
<dbReference type="GO" id="GO:0006226">
    <property type="term" value="P:dUMP biosynthetic process"/>
    <property type="evidence" value="ECO:0007669"/>
    <property type="project" value="InterPro"/>
</dbReference>
<dbReference type="GO" id="GO:0046081">
    <property type="term" value="P:dUTP catabolic process"/>
    <property type="evidence" value="ECO:0007669"/>
    <property type="project" value="InterPro"/>
</dbReference>
<dbReference type="NCBIfam" id="TIGR00576">
    <property type="entry name" value="dut"/>
    <property type="match status" value="1"/>
</dbReference>
<dbReference type="NCBIfam" id="NF001862">
    <property type="entry name" value="PRK00601.1"/>
    <property type="match status" value="1"/>
</dbReference>
<dbReference type="InterPro" id="IPR029054">
    <property type="entry name" value="dUTPase-like"/>
</dbReference>
<dbReference type="EMBL" id="MF375894">
    <property type="protein sequence ID" value="AUV65331.1"/>
    <property type="molecule type" value="Genomic_DNA"/>
</dbReference>
<sequence>MNTRVLKFKREKFAYPPQMATLGSAGYDLRTPGDFVIKPRDKHVVDTGISIELPENMYAQIKSRSGMALKQQVVVFAGVIDNDYRGVIKVVLFNHGKKSRTFRRGDKIAQMVIQQYYALPPVEVQEMTTTERDVNGFGSTGR</sequence>
<protein>
    <recommendedName>
        <fullName evidence="2">dUTP diphosphatase</fullName>
        <ecNumber evidence="2">3.6.1.23</ecNumber>
    </recommendedName>
</protein>
<proteinExistence type="inferred from homology"/>
<reference evidence="6" key="1">
    <citation type="journal article" date="2017" name="Virus Genes">
        <title>The complete genome sequence of a third distinct baculovirus isolated from the true armyworm, Mythimna unipuncta, contains two copies of the lef-7 gene.</title>
        <authorList>
            <person name="Harrison R.L."/>
            <person name="Mowery J.D."/>
            <person name="Rowley D.L."/>
            <person name="Bauchan G.R."/>
            <person name="Theilmann D.A."/>
            <person name="Rohrmann G.F."/>
            <person name="Erlandson M.A."/>
        </authorList>
    </citation>
    <scope>NUCLEOTIDE SEQUENCE [LARGE SCALE GENOMIC DNA]</scope>
    <source>
        <strain evidence="6">#7</strain>
    </source>
</reference>
<keyword evidence="3" id="KW-0378">Hydrolase</keyword>
<dbReference type="GO" id="GO:0000287">
    <property type="term" value="F:magnesium ion binding"/>
    <property type="evidence" value="ECO:0007669"/>
    <property type="project" value="InterPro"/>
</dbReference>
<dbReference type="InterPro" id="IPR033704">
    <property type="entry name" value="dUTPase_trimeric"/>
</dbReference>
<dbReference type="PANTHER" id="PTHR11241">
    <property type="entry name" value="DEOXYURIDINE 5'-TRIPHOSPHATE NUCLEOTIDOHYDROLASE"/>
    <property type="match status" value="1"/>
</dbReference>
<evidence type="ECO:0000256" key="4">
    <source>
        <dbReference type="ARBA" id="ARBA00023080"/>
    </source>
</evidence>
<dbReference type="Proteomes" id="UP000297194">
    <property type="component" value="Segment"/>
</dbReference>
<dbReference type="GO" id="GO:0004170">
    <property type="term" value="F:dUTP diphosphatase activity"/>
    <property type="evidence" value="ECO:0007669"/>
    <property type="project" value="UniProtKB-EC"/>
</dbReference>
<evidence type="ECO:0000313" key="7">
    <source>
        <dbReference type="Proteomes" id="UP000297194"/>
    </source>
</evidence>
<dbReference type="GeneID" id="40527005"/>
<accession>A0A2K9VS83</accession>
<dbReference type="EC" id="3.6.1.23" evidence="2"/>
<dbReference type="RefSeq" id="YP_009666725.1">
    <property type="nucleotide sequence ID" value="NC_043530.1"/>
</dbReference>
<evidence type="ECO:0000256" key="3">
    <source>
        <dbReference type="ARBA" id="ARBA00022801"/>
    </source>
</evidence>
<keyword evidence="7" id="KW-1185">Reference proteome</keyword>
<dbReference type="Gene3D" id="2.70.40.10">
    <property type="match status" value="1"/>
</dbReference>
<dbReference type="KEGG" id="vg:40527005"/>
<evidence type="ECO:0000313" key="6">
    <source>
        <dbReference type="EMBL" id="AUV65331.1"/>
    </source>
</evidence>
<evidence type="ECO:0000256" key="1">
    <source>
        <dbReference type="ARBA" id="ARBA00006581"/>
    </source>
</evidence>
<keyword evidence="4" id="KW-0546">Nucleotide metabolism</keyword>
<comment type="similarity">
    <text evidence="1">Belongs to the dUTPase family.</text>
</comment>
<feature type="domain" description="dUTPase-like" evidence="5">
    <location>
        <begin position="17"/>
        <end position="141"/>
    </location>
</feature>
<evidence type="ECO:0000256" key="2">
    <source>
        <dbReference type="ARBA" id="ARBA00012379"/>
    </source>
</evidence>